<name>A0A431U0Q8_9BACT</name>
<reference evidence="2 3" key="1">
    <citation type="submission" date="2018-12" db="EMBL/GenBank/DDBJ databases">
        <title>Hymenobacter gummosus sp. nov., isolated from a spring.</title>
        <authorList>
            <person name="Nie L."/>
        </authorList>
    </citation>
    <scope>NUCLEOTIDE SEQUENCE [LARGE SCALE GENOMIC DNA]</scope>
    <source>
        <strain evidence="2 3">KCTC 52166</strain>
    </source>
</reference>
<keyword evidence="1" id="KW-0472">Membrane</keyword>
<keyword evidence="3" id="KW-1185">Reference proteome</keyword>
<sequence>MITPPTVPVAHPEYIHNPCLACRRPLRLNGQQAFTTCSCLNYGRSVTVAALAAGVGAVALLGLLWLSRRG</sequence>
<gene>
    <name evidence="2" type="ORF">EJV47_16195</name>
</gene>
<dbReference type="OrthoDB" id="887124at2"/>
<organism evidence="2 3">
    <name type="scientific">Hymenobacter gummosus</name>
    <dbReference type="NCBI Taxonomy" id="1776032"/>
    <lineage>
        <taxon>Bacteria</taxon>
        <taxon>Pseudomonadati</taxon>
        <taxon>Bacteroidota</taxon>
        <taxon>Cytophagia</taxon>
        <taxon>Cytophagales</taxon>
        <taxon>Hymenobacteraceae</taxon>
        <taxon>Hymenobacter</taxon>
    </lineage>
</organism>
<keyword evidence="1" id="KW-1133">Transmembrane helix</keyword>
<dbReference type="AlphaFoldDB" id="A0A431U0Q8"/>
<feature type="transmembrane region" description="Helical" evidence="1">
    <location>
        <begin position="48"/>
        <end position="66"/>
    </location>
</feature>
<evidence type="ECO:0000256" key="1">
    <source>
        <dbReference type="SAM" id="Phobius"/>
    </source>
</evidence>
<protein>
    <submittedName>
        <fullName evidence="2">Uncharacterized protein</fullName>
    </submittedName>
</protein>
<accession>A0A431U0Q8</accession>
<dbReference type="RefSeq" id="WP_126694216.1">
    <property type="nucleotide sequence ID" value="NZ_RXOF01000009.1"/>
</dbReference>
<keyword evidence="1" id="KW-0812">Transmembrane</keyword>
<evidence type="ECO:0000313" key="2">
    <source>
        <dbReference type="EMBL" id="RTQ48511.1"/>
    </source>
</evidence>
<evidence type="ECO:0000313" key="3">
    <source>
        <dbReference type="Proteomes" id="UP000282184"/>
    </source>
</evidence>
<dbReference type="EMBL" id="RXOF01000009">
    <property type="protein sequence ID" value="RTQ48511.1"/>
    <property type="molecule type" value="Genomic_DNA"/>
</dbReference>
<comment type="caution">
    <text evidence="2">The sequence shown here is derived from an EMBL/GenBank/DDBJ whole genome shotgun (WGS) entry which is preliminary data.</text>
</comment>
<dbReference type="Proteomes" id="UP000282184">
    <property type="component" value="Unassembled WGS sequence"/>
</dbReference>
<proteinExistence type="predicted"/>